<proteinExistence type="predicted"/>
<reference evidence="1 2" key="1">
    <citation type="submission" date="2016-06" db="EMBL/GenBank/DDBJ databases">
        <title>Draft genome of Moraxella nonliquefaciens CCUG 60284.</title>
        <authorList>
            <person name="Salva-Serra F."/>
            <person name="Engstrom-Jakobsson H."/>
            <person name="Thorell K."/>
            <person name="Gonzales-Siles L."/>
            <person name="Karlsson R."/>
            <person name="Boulund F."/>
            <person name="Engstrand L."/>
            <person name="Kristiansson E."/>
            <person name="Moore E."/>
        </authorList>
    </citation>
    <scope>NUCLEOTIDE SEQUENCE [LARGE SCALE GENOMIC DNA]</scope>
    <source>
        <strain evidence="1 2">CCUG 60284</strain>
    </source>
</reference>
<comment type="caution">
    <text evidence="1">The sequence shown here is derived from an EMBL/GenBank/DDBJ whole genome shotgun (WGS) entry which is preliminary data.</text>
</comment>
<sequence length="168" mass="19077">MQNIYNLNTDAINRLTGIDPTLSPDWQEILEEIIPQLDEESQTIVKNTILSPKGITYSKSTGKFFAQKPKTLAQILQSSALHNKQLIKAAHLLQDIYQATPPPSDTPQSYDALLFIDELESALSYLDKVPISSERHEHKQRNAIRAASLYEIADWIDTITFKMPKNIR</sequence>
<organism evidence="1 2">
    <name type="scientific">Moraxella nonliquefaciens</name>
    <dbReference type="NCBI Taxonomy" id="478"/>
    <lineage>
        <taxon>Bacteria</taxon>
        <taxon>Pseudomonadati</taxon>
        <taxon>Pseudomonadota</taxon>
        <taxon>Gammaproteobacteria</taxon>
        <taxon>Moraxellales</taxon>
        <taxon>Moraxellaceae</taxon>
        <taxon>Moraxella</taxon>
    </lineage>
</organism>
<dbReference type="RefSeq" id="WP_066890553.1">
    <property type="nucleotide sequence ID" value="NZ_LZDN01000001.1"/>
</dbReference>
<dbReference type="OrthoDB" id="6659564at2"/>
<dbReference type="AlphaFoldDB" id="A0A1B8PLR9"/>
<dbReference type="EMBL" id="LZDN01000001">
    <property type="protein sequence ID" value="OBX52154.1"/>
    <property type="molecule type" value="Genomic_DNA"/>
</dbReference>
<name>A0A1B8PLR9_MORNO</name>
<gene>
    <name evidence="1" type="ORF">A9Z60_00205</name>
</gene>
<dbReference type="Proteomes" id="UP000092671">
    <property type="component" value="Unassembled WGS sequence"/>
</dbReference>
<accession>A0A1B8PLR9</accession>
<evidence type="ECO:0000313" key="2">
    <source>
        <dbReference type="Proteomes" id="UP000092671"/>
    </source>
</evidence>
<protein>
    <submittedName>
        <fullName evidence="1">Uncharacterized protein</fullName>
    </submittedName>
</protein>
<evidence type="ECO:0000313" key="1">
    <source>
        <dbReference type="EMBL" id="OBX52154.1"/>
    </source>
</evidence>